<accession>M2AZS8</accession>
<protein>
    <submittedName>
        <fullName evidence="3">Sulfatase family protein</fullName>
    </submittedName>
</protein>
<dbReference type="InterPro" id="IPR052701">
    <property type="entry name" value="GAG_Ulvan_Degrading_Sulfatases"/>
</dbReference>
<evidence type="ECO:0000256" key="1">
    <source>
        <dbReference type="SAM" id="Phobius"/>
    </source>
</evidence>
<comment type="caution">
    <text evidence="3">The sequence shown here is derived from an EMBL/GenBank/DDBJ whole genome shotgun (WGS) entry which is preliminary data.</text>
</comment>
<dbReference type="PANTHER" id="PTHR43751">
    <property type="entry name" value="SULFATASE"/>
    <property type="match status" value="1"/>
</dbReference>
<sequence length="547" mass="61244">MTMWWIWVGADLLVFHWVGFRLISADAWNLFSTRVPSLVPYLTFRMMLRWTFAIAVLFAIGWICHRGSQLLAQALASQTRQMSVRGATHAWTLSVLMTAIPGLLAWSSVEINMTRVPSRHALGVTGWFDNHGVDSQTKEQHVLPGPLFTSEDVTRRTRMLRFNVVQETQSLPPDILLIVVESLRPELVDPSVMPNTYSRAMRGLWMRRHHSGGNASSLGLFSLVSGLDAIWFYLADVRFSPAMNRLFEQAGYELGFFAGADDWEAFQMEAFIHADAYDTFDIGPRNRLASDRHAIDSAYTFLSRTDFPDGEQRSPRLAVLYLYATHAPFLVAPEHVRDLPSAGEDYPLPFGPDSRNAIWNRYRNSARTLDAMIAPLLNDANRLVAIVGDHGESFLEDGTIGHGTRLSATQVRTPAILFGPEVTQRKIDFNTSHADLLPTLLSLAKIQVSDPDSFDGIDLSADSPKPRVLAIADYLRPQALLISPSTIDSKVLGVHCKLTLRPPEIQIRGPRDARGYSLDSPAGFQSPRVVQEYFRQAFGKPRQQTVN</sequence>
<dbReference type="InterPro" id="IPR017850">
    <property type="entry name" value="Alkaline_phosphatase_core_sf"/>
</dbReference>
<dbReference type="PATRIC" id="fig|1263867.3.peg.1125"/>
<dbReference type="EMBL" id="ANMO01000061">
    <property type="protein sequence ID" value="EMB18192.1"/>
    <property type="molecule type" value="Genomic_DNA"/>
</dbReference>
<keyword evidence="1" id="KW-1133">Transmembrane helix</keyword>
<keyword evidence="1" id="KW-0472">Membrane</keyword>
<dbReference type="PANTHER" id="PTHR43751:SF3">
    <property type="entry name" value="SULFATASE N-TERMINAL DOMAIN-CONTAINING PROTEIN"/>
    <property type="match status" value="1"/>
</dbReference>
<evidence type="ECO:0000313" key="4">
    <source>
        <dbReference type="Proteomes" id="UP000011529"/>
    </source>
</evidence>
<dbReference type="SUPFAM" id="SSF53649">
    <property type="entry name" value="Alkaline phosphatase-like"/>
    <property type="match status" value="1"/>
</dbReference>
<organism evidence="3 4">
    <name type="scientific">Rhodopirellula europaea 6C</name>
    <dbReference type="NCBI Taxonomy" id="1263867"/>
    <lineage>
        <taxon>Bacteria</taxon>
        <taxon>Pseudomonadati</taxon>
        <taxon>Planctomycetota</taxon>
        <taxon>Planctomycetia</taxon>
        <taxon>Pirellulales</taxon>
        <taxon>Pirellulaceae</taxon>
        <taxon>Rhodopirellula</taxon>
    </lineage>
</organism>
<dbReference type="PIRSF" id="PIRSF004950">
    <property type="entry name" value="Mmb_sulf_HI0842"/>
    <property type="match status" value="1"/>
</dbReference>
<feature type="transmembrane region" description="Helical" evidence="1">
    <location>
        <begin position="88"/>
        <end position="109"/>
    </location>
</feature>
<dbReference type="InterPro" id="IPR000917">
    <property type="entry name" value="Sulfatase_N"/>
</dbReference>
<keyword evidence="1" id="KW-0812">Transmembrane</keyword>
<dbReference type="Gene3D" id="3.40.720.10">
    <property type="entry name" value="Alkaline Phosphatase, subunit A"/>
    <property type="match status" value="1"/>
</dbReference>
<reference evidence="3" key="2">
    <citation type="journal article" date="2013" name="Mar. Genomics">
        <title>Expression of sulfatases in Rhodopirellula baltica and the diversity of sulfatases in the genus Rhodopirellula.</title>
        <authorList>
            <person name="Wegner C.E."/>
            <person name="Richter-Heitmann T."/>
            <person name="Klindworth A."/>
            <person name="Klockow C."/>
            <person name="Richter M."/>
            <person name="Achstetter T."/>
            <person name="Glockner F.O."/>
            <person name="Harder J."/>
        </authorList>
    </citation>
    <scope>NUCLEOTIDE SEQUENCE [LARGE SCALE GENOMIC DNA]</scope>
    <source>
        <strain evidence="3">6C</strain>
    </source>
</reference>
<reference evidence="3" key="1">
    <citation type="submission" date="2012-11" db="EMBL/GenBank/DDBJ databases">
        <title>Permanent draft genomes of Rhodopirellula europaea strain SH398 and 6C.</title>
        <authorList>
            <person name="Richter M."/>
            <person name="Richter-Heitmann T."/>
            <person name="Frank C."/>
            <person name="Harder J."/>
            <person name="Glockner F.O."/>
        </authorList>
    </citation>
    <scope>NUCLEOTIDE SEQUENCE</scope>
    <source>
        <strain evidence="3">6C</strain>
    </source>
</reference>
<name>M2AZS8_9BACT</name>
<feature type="transmembrane region" description="Helical" evidence="1">
    <location>
        <begin position="6"/>
        <end position="25"/>
    </location>
</feature>
<evidence type="ECO:0000313" key="3">
    <source>
        <dbReference type="EMBL" id="EMB18192.1"/>
    </source>
</evidence>
<evidence type="ECO:0000259" key="2">
    <source>
        <dbReference type="Pfam" id="PF00884"/>
    </source>
</evidence>
<proteinExistence type="predicted"/>
<feature type="transmembrane region" description="Helical" evidence="1">
    <location>
        <begin position="46"/>
        <end position="68"/>
    </location>
</feature>
<feature type="transmembrane region" description="Helical" evidence="1">
    <location>
        <begin position="215"/>
        <end position="234"/>
    </location>
</feature>
<dbReference type="Proteomes" id="UP000011529">
    <property type="component" value="Unassembled WGS sequence"/>
</dbReference>
<dbReference type="Pfam" id="PF00884">
    <property type="entry name" value="Sulfatase"/>
    <property type="match status" value="1"/>
</dbReference>
<dbReference type="AlphaFoldDB" id="M2AZS8"/>
<gene>
    <name evidence="3" type="ORF">RE6C_01062</name>
</gene>
<keyword evidence="4" id="KW-1185">Reference proteome</keyword>
<dbReference type="InterPro" id="IPR012159">
    <property type="entry name" value="YejM-like"/>
</dbReference>
<feature type="domain" description="Sulfatase N-terminal" evidence="2">
    <location>
        <begin position="173"/>
        <end position="445"/>
    </location>
</feature>
<dbReference type="RefSeq" id="WP_008654485.1">
    <property type="nucleotide sequence ID" value="NZ_ANMO01000061.1"/>
</dbReference>